<dbReference type="GO" id="GO:0003700">
    <property type="term" value="F:DNA-binding transcription factor activity"/>
    <property type="evidence" value="ECO:0007669"/>
    <property type="project" value="InterPro"/>
</dbReference>
<feature type="compositionally biased region" description="Polar residues" evidence="11">
    <location>
        <begin position="230"/>
        <end position="246"/>
    </location>
</feature>
<keyword evidence="9" id="KW-0539">Nucleus</keyword>
<dbReference type="GO" id="GO:0003677">
    <property type="term" value="F:DNA binding"/>
    <property type="evidence" value="ECO:0000318"/>
    <property type="project" value="GO_Central"/>
</dbReference>
<sequence length="246" mass="27309">MDTTNRSGPLISMLNLHDIIFAAPPPQPPRISSDLHHQDDDDDDNDRNTSNLHKIGFWGLKKWQEESHTDVEDDSDDHDGDHSGLMRACRDCGNRAKRECSFRRCRTCCKTRRFDCTTHVRSTWVPAAKRRQKKKLITGGSSSSLSFSTTASCQDESFKKSLPGKVQAPAVFRCIKVTAVSDGDDNKAEVGYVATVNISGHVFKGFLYDLGIDEKKLFPWDSSGRENKESSPPNVDSSNADATSGN</sequence>
<evidence type="ECO:0000313" key="12">
    <source>
        <dbReference type="EMBL" id="KDO58859.1"/>
    </source>
</evidence>
<keyword evidence="10" id="KW-0927">Auxin signaling pathway</keyword>
<keyword evidence="8" id="KW-0010">Activator</keyword>
<keyword evidence="4" id="KW-0479">Metal-binding</keyword>
<evidence type="ECO:0000256" key="8">
    <source>
        <dbReference type="ARBA" id="ARBA00023159"/>
    </source>
</evidence>
<dbReference type="GO" id="GO:0009734">
    <property type="term" value="P:auxin-activated signaling pathway"/>
    <property type="evidence" value="ECO:0007669"/>
    <property type="project" value="UniProtKB-KW"/>
</dbReference>
<evidence type="ECO:0000256" key="11">
    <source>
        <dbReference type="SAM" id="MobiDB-lite"/>
    </source>
</evidence>
<dbReference type="GO" id="GO:0046872">
    <property type="term" value="F:metal ion binding"/>
    <property type="evidence" value="ECO:0007669"/>
    <property type="project" value="UniProtKB-KW"/>
</dbReference>
<protein>
    <submittedName>
        <fullName evidence="12">Uncharacterized protein</fullName>
    </submittedName>
</protein>
<dbReference type="InterPro" id="IPR006510">
    <property type="entry name" value="Znf_LRP1"/>
</dbReference>
<proteinExistence type="inferred from homology"/>
<dbReference type="AlphaFoldDB" id="A0A067EUM3"/>
<dbReference type="eggNOG" id="ENOG502SJSF">
    <property type="taxonomic scope" value="Eukaryota"/>
</dbReference>
<evidence type="ECO:0000256" key="5">
    <source>
        <dbReference type="ARBA" id="ARBA00022833"/>
    </source>
</evidence>
<dbReference type="InterPro" id="IPR007818">
    <property type="entry name" value="SHI"/>
</dbReference>
<accession>A0A067EUM3</accession>
<feature type="region of interest" description="Disordered" evidence="11">
    <location>
        <begin position="221"/>
        <end position="246"/>
    </location>
</feature>
<comment type="similarity">
    <text evidence="2">Belongs to the SHI protein family.</text>
</comment>
<evidence type="ECO:0000256" key="2">
    <source>
        <dbReference type="ARBA" id="ARBA00006911"/>
    </source>
</evidence>
<dbReference type="PANTHER" id="PTHR31604">
    <property type="entry name" value="PROTEIN LATERAL ROOT PRIMORDIUM 1"/>
    <property type="match status" value="1"/>
</dbReference>
<dbReference type="GO" id="GO:0045893">
    <property type="term" value="P:positive regulation of DNA-templated transcription"/>
    <property type="evidence" value="ECO:0000318"/>
    <property type="project" value="GO_Central"/>
</dbReference>
<evidence type="ECO:0000256" key="1">
    <source>
        <dbReference type="ARBA" id="ARBA00004123"/>
    </source>
</evidence>
<keyword evidence="6" id="KW-0073">Auxin biosynthesis</keyword>
<dbReference type="NCBIfam" id="TIGR01623">
    <property type="entry name" value="put_zinc_LRP1"/>
    <property type="match status" value="1"/>
</dbReference>
<dbReference type="InterPro" id="IPR006511">
    <property type="entry name" value="SHI_C"/>
</dbReference>
<reference evidence="12 13" key="1">
    <citation type="submission" date="2014-04" db="EMBL/GenBank/DDBJ databases">
        <authorList>
            <consortium name="International Citrus Genome Consortium"/>
            <person name="Gmitter F."/>
            <person name="Chen C."/>
            <person name="Farmerie W."/>
            <person name="Harkins T."/>
            <person name="Desany B."/>
            <person name="Mohiuddin M."/>
            <person name="Kodira C."/>
            <person name="Borodovsky M."/>
            <person name="Lomsadze A."/>
            <person name="Burns P."/>
            <person name="Jenkins J."/>
            <person name="Prochnik S."/>
            <person name="Shu S."/>
            <person name="Chapman J."/>
            <person name="Pitluck S."/>
            <person name="Schmutz J."/>
            <person name="Rokhsar D."/>
        </authorList>
    </citation>
    <scope>NUCLEOTIDE SEQUENCE</scope>
</reference>
<dbReference type="GO" id="GO:0005634">
    <property type="term" value="C:nucleus"/>
    <property type="evidence" value="ECO:0000318"/>
    <property type="project" value="GO_Central"/>
</dbReference>
<evidence type="ECO:0000256" key="10">
    <source>
        <dbReference type="ARBA" id="ARBA00023294"/>
    </source>
</evidence>
<feature type="region of interest" description="Disordered" evidence="11">
    <location>
        <begin position="21"/>
        <end position="48"/>
    </location>
</feature>
<dbReference type="EMBL" id="KK784944">
    <property type="protein sequence ID" value="KDO58859.1"/>
    <property type="molecule type" value="Genomic_DNA"/>
</dbReference>
<dbReference type="NCBIfam" id="TIGR01624">
    <property type="entry name" value="LRP1_Cterm"/>
    <property type="match status" value="1"/>
</dbReference>
<evidence type="ECO:0000313" key="13">
    <source>
        <dbReference type="Proteomes" id="UP000027120"/>
    </source>
</evidence>
<dbReference type="Pfam" id="PF05142">
    <property type="entry name" value="DUF702"/>
    <property type="match status" value="2"/>
</dbReference>
<comment type="subcellular location">
    <subcellularLocation>
        <location evidence="1">Nucleus</location>
    </subcellularLocation>
</comment>
<evidence type="ECO:0000256" key="6">
    <source>
        <dbReference type="ARBA" id="ARBA00023070"/>
    </source>
</evidence>
<dbReference type="GO" id="GO:0009851">
    <property type="term" value="P:auxin biosynthetic process"/>
    <property type="evidence" value="ECO:0007669"/>
    <property type="project" value="UniProtKB-KW"/>
</dbReference>
<keyword evidence="7" id="KW-0238">DNA-binding</keyword>
<dbReference type="Proteomes" id="UP000027120">
    <property type="component" value="Unassembled WGS sequence"/>
</dbReference>
<gene>
    <name evidence="12" type="ORF">CISIN_1g025894mg</name>
</gene>
<evidence type="ECO:0000256" key="4">
    <source>
        <dbReference type="ARBA" id="ARBA00022723"/>
    </source>
</evidence>
<evidence type="ECO:0000256" key="7">
    <source>
        <dbReference type="ARBA" id="ARBA00023125"/>
    </source>
</evidence>
<dbReference type="PANTHER" id="PTHR31604:SF28">
    <property type="entry name" value="PROTEIN SHI RELATED SEQUENCE 6"/>
    <property type="match status" value="1"/>
</dbReference>
<evidence type="ECO:0000256" key="9">
    <source>
        <dbReference type="ARBA" id="ARBA00023242"/>
    </source>
</evidence>
<organism evidence="12 13">
    <name type="scientific">Citrus sinensis</name>
    <name type="common">Sweet orange</name>
    <name type="synonym">Citrus aurantium var. sinensis</name>
    <dbReference type="NCBI Taxonomy" id="2711"/>
    <lineage>
        <taxon>Eukaryota</taxon>
        <taxon>Viridiplantae</taxon>
        <taxon>Streptophyta</taxon>
        <taxon>Embryophyta</taxon>
        <taxon>Tracheophyta</taxon>
        <taxon>Spermatophyta</taxon>
        <taxon>Magnoliopsida</taxon>
        <taxon>eudicotyledons</taxon>
        <taxon>Gunneridae</taxon>
        <taxon>Pentapetalae</taxon>
        <taxon>rosids</taxon>
        <taxon>malvids</taxon>
        <taxon>Sapindales</taxon>
        <taxon>Rutaceae</taxon>
        <taxon>Aurantioideae</taxon>
        <taxon>Citrus</taxon>
    </lineage>
</organism>
<name>A0A067EUM3_CITSI</name>
<evidence type="ECO:0000256" key="3">
    <source>
        <dbReference type="ARBA" id="ARBA00022473"/>
    </source>
</evidence>
<keyword evidence="13" id="KW-1185">Reference proteome</keyword>
<keyword evidence="3" id="KW-0217">Developmental protein</keyword>
<keyword evidence="5" id="KW-0862">Zinc</keyword>
<dbReference type="STRING" id="2711.A0A067EUM3"/>